<dbReference type="NCBIfam" id="TIGR04183">
    <property type="entry name" value="Por_Secre_tail"/>
    <property type="match status" value="1"/>
</dbReference>
<protein>
    <submittedName>
        <fullName evidence="5">Por secretion system C-terminal sorting domain-containing protein</fullName>
    </submittedName>
</protein>
<evidence type="ECO:0000259" key="4">
    <source>
        <dbReference type="Pfam" id="PF19081"/>
    </source>
</evidence>
<dbReference type="RefSeq" id="WP_091518967.1">
    <property type="nucleotide sequence ID" value="NZ_FOVI01000003.1"/>
</dbReference>
<dbReference type="InterPro" id="IPR026444">
    <property type="entry name" value="Secre_tail"/>
</dbReference>
<dbReference type="Gene3D" id="2.40.10.10">
    <property type="entry name" value="Trypsin-like serine proteases"/>
    <property type="match status" value="2"/>
</dbReference>
<dbReference type="OrthoDB" id="1373043at2"/>
<evidence type="ECO:0000259" key="3">
    <source>
        <dbReference type="Pfam" id="PF18962"/>
    </source>
</evidence>
<proteinExistence type="predicted"/>
<feature type="domain" description="Ig-like" evidence="4">
    <location>
        <begin position="1161"/>
        <end position="1212"/>
    </location>
</feature>
<keyword evidence="1 2" id="KW-0732">Signal</keyword>
<feature type="signal peptide" evidence="2">
    <location>
        <begin position="1"/>
        <end position="18"/>
    </location>
</feature>
<name>A0A1I4XLP5_9FLAO</name>
<evidence type="ECO:0000256" key="2">
    <source>
        <dbReference type="SAM" id="SignalP"/>
    </source>
</evidence>
<reference evidence="6" key="1">
    <citation type="submission" date="2016-10" db="EMBL/GenBank/DDBJ databases">
        <authorList>
            <person name="Varghese N."/>
            <person name="Submissions S."/>
        </authorList>
    </citation>
    <scope>NUCLEOTIDE SEQUENCE [LARGE SCALE GENOMIC DNA]</scope>
    <source>
        <strain evidence="6">DS-12</strain>
    </source>
</reference>
<keyword evidence="6" id="KW-1185">Reference proteome</keyword>
<dbReference type="Gene3D" id="2.60.40.740">
    <property type="match status" value="3"/>
</dbReference>
<dbReference type="Pfam" id="PF18962">
    <property type="entry name" value="Por_Secre_tail"/>
    <property type="match status" value="1"/>
</dbReference>
<sequence>MKKITFLLFILLSNLISAQQDCSTALSICGNSNINYSPIGYGNVYESLGGCLSTGGENNSVWYKFQVATSGTLTFVISPTAAVDYDWAVFGPNVSCSNIGSPIRCNAAGTYGNTGLNMTNTNTVGAPGSNVPFCKYMDVIAGETYYLFIDNWVGLGFNGVAPFSLIWGGTATLHDPFLNSTTAPNPFLPPGNVGSTAGTPREINLCSNSLLFDFSTLSASILNNNQNFAVSYHTTSNNALSGTSPIISPITVNTSTTYYYSISYQDPNGSTVSCRQIGAFKFVDKSIPLAITASSTNLCPGDVATLTSNMSTGNTWSNGATTQSITVANGGTYSLTNTNGICTSTASVIINSSVDPNVQISGDLTFCDGSSTTLTASGTGSGLSYSWSTGATTSSITVATAGSYTVNVTNSNNCTFSKTVVVDKNPLAAVQNASITICSTSATTLFDLTSVQSQISSVPGITFKYYQNQTDAAADNTNTITNPVAFSSGSGVVYVLVKSGNCSKIATINLTVTLTPTIITQPTNKLVCIGGTTSFSTTTMNEIGYQWQVNMGSGFVDLVNDATYSGVTSNTLTITNATRTLNGYSYKLVVESNCSPNLDSNTVVLTVPEVNATLTSVNVSCFGQLDGSATVVTSGGTAPYTYVWSNGSTNSAISNLAPGTYNVVITDANGCTANKSVIITEPAVISNTLKVKNVSCNGGNDASIEVTSSGGTAPFTYLWSHNNATTATITGLVSGTYNVQVKDANNCIKTEQIIITQPDILTATIASKNVSCNGTYTGEATVNVVGGTAPYTYNWNNGITTATNNGLRPGTFSVTVTDAKGCTVNGSVTIIEPTALTVSTKQTKAGCNGATTNSVIATPSGGTQPYTYLWSNGLTTANADNLLPGTYNLTVTDANGCKVNETVSIVATANLSLSFNKKNISCNGLTNGNATAVVTGGKAPFTYSWSTGSINPSINNLGVGIYTLTVTDDYGCSVTETVDITQPDVLTATHQQTNVNCFGLSEGSVSLSVSGGTAPYVYQWSNGFKTASLNHLPAGTYTVVVTDSNNCTLAHTVNITQPTDVATPTAVNQVFCVNNNATVSNLIVSGSNIKWYRSAVAGTPLSPNDLLVSGDYYASQTINGCESFARTGINVVINSTPIPSGYSVQEFCEPFVPKISDLQLTGTNIKWYTAAVGGTLLTNASTLLNGSTYYASQTLNGCESTTRFAVKVNVYPNAQLVTSHLAICDVATINDISIEGYTSSQLKWYSSLTATTPLSQSQVLTSGTYYISTFNYNLCESVRKAVQIVASNNVPIPTVSTLQAFCSSATVADLVATGINGASIKWYNSAQATTPLTANTPLYSGTYYVEQEMMPCKSPRIAVAVRVVSPTAPTMTDFKLCEDATVADLYLAASTSTKYVWYLNSTTTTKLPDTYVLTSGYYYVAIESYGCISNRTSVHVQVNKRPASPTGSLVQNFNYQAKVSNLVMNQPNIVWYLSYNDAINKMNALDTSDLLVDGTTYYGVTVDANSCNSYPTAVKVGVTLGTNNLDLEQLRYYPNPVDSELVISYIDPLENVEIYDVTGKRVFKQKYESKSITIDFSRFSSGTYMVKVMTSEGSQFIKIIKK</sequence>
<feature type="domain" description="Secretion system C-terminal sorting" evidence="3">
    <location>
        <begin position="1533"/>
        <end position="1600"/>
    </location>
</feature>
<dbReference type="Proteomes" id="UP000199036">
    <property type="component" value="Unassembled WGS sequence"/>
</dbReference>
<dbReference type="InterPro" id="IPR025667">
    <property type="entry name" value="SprB_repeat"/>
</dbReference>
<dbReference type="Pfam" id="PF19081">
    <property type="entry name" value="Ig_7"/>
    <property type="match status" value="1"/>
</dbReference>
<feature type="chain" id="PRO_5011739514" evidence="2">
    <location>
        <begin position="19"/>
        <end position="1602"/>
    </location>
</feature>
<dbReference type="InterPro" id="IPR044023">
    <property type="entry name" value="Ig_7"/>
</dbReference>
<organism evidence="5 6">
    <name type="scientific">Paenimyroides ummariense</name>
    <dbReference type="NCBI Taxonomy" id="913024"/>
    <lineage>
        <taxon>Bacteria</taxon>
        <taxon>Pseudomonadati</taxon>
        <taxon>Bacteroidota</taxon>
        <taxon>Flavobacteriia</taxon>
        <taxon>Flavobacteriales</taxon>
        <taxon>Flavobacteriaceae</taxon>
        <taxon>Paenimyroides</taxon>
    </lineage>
</organism>
<dbReference type="InterPro" id="IPR043504">
    <property type="entry name" value="Peptidase_S1_PA_chymotrypsin"/>
</dbReference>
<dbReference type="EMBL" id="FOVI01000003">
    <property type="protein sequence ID" value="SFN26757.1"/>
    <property type="molecule type" value="Genomic_DNA"/>
</dbReference>
<evidence type="ECO:0000256" key="1">
    <source>
        <dbReference type="ARBA" id="ARBA00022729"/>
    </source>
</evidence>
<gene>
    <name evidence="5" type="ORF">SAMN05421741_10344</name>
</gene>
<accession>A0A1I4XLP5</accession>
<dbReference type="STRING" id="913024.SAMN05421741_10344"/>
<evidence type="ECO:0000313" key="5">
    <source>
        <dbReference type="EMBL" id="SFN26757.1"/>
    </source>
</evidence>
<evidence type="ECO:0000313" key="6">
    <source>
        <dbReference type="Proteomes" id="UP000199036"/>
    </source>
</evidence>
<dbReference type="Pfam" id="PF13573">
    <property type="entry name" value="SprB"/>
    <property type="match status" value="6"/>
</dbReference>